<keyword evidence="1 2" id="KW-0238">DNA-binding</keyword>
<dbReference type="InterPro" id="IPR009057">
    <property type="entry name" value="Homeodomain-like_sf"/>
</dbReference>
<dbReference type="Pfam" id="PF17920">
    <property type="entry name" value="TetR_C_16"/>
    <property type="match status" value="1"/>
</dbReference>
<evidence type="ECO:0000313" key="6">
    <source>
        <dbReference type="Proteomes" id="UP001500063"/>
    </source>
</evidence>
<evidence type="ECO:0000259" key="4">
    <source>
        <dbReference type="PROSITE" id="PS50977"/>
    </source>
</evidence>
<feature type="DNA-binding region" description="H-T-H motif" evidence="2">
    <location>
        <begin position="47"/>
        <end position="66"/>
    </location>
</feature>
<keyword evidence="6" id="KW-1185">Reference proteome</keyword>
<dbReference type="PRINTS" id="PR00455">
    <property type="entry name" value="HTHTETR"/>
</dbReference>
<dbReference type="Pfam" id="PF00440">
    <property type="entry name" value="TetR_N"/>
    <property type="match status" value="1"/>
</dbReference>
<gene>
    <name evidence="5" type="ORF">GCM10010319_26880</name>
</gene>
<name>A0ABN0WXZ5_9ACTN</name>
<accession>A0ABN0WXZ5</accession>
<reference evidence="5 6" key="1">
    <citation type="journal article" date="2019" name="Int. J. Syst. Evol. Microbiol.">
        <title>The Global Catalogue of Microorganisms (GCM) 10K type strain sequencing project: providing services to taxonomists for standard genome sequencing and annotation.</title>
        <authorList>
            <consortium name="The Broad Institute Genomics Platform"/>
            <consortium name="The Broad Institute Genome Sequencing Center for Infectious Disease"/>
            <person name="Wu L."/>
            <person name="Ma J."/>
        </authorList>
    </citation>
    <scope>NUCLEOTIDE SEQUENCE [LARGE SCALE GENOMIC DNA]</scope>
    <source>
        <strain evidence="5 6">JCM 4565</strain>
    </source>
</reference>
<evidence type="ECO:0000256" key="3">
    <source>
        <dbReference type="SAM" id="MobiDB-lite"/>
    </source>
</evidence>
<dbReference type="Proteomes" id="UP001500063">
    <property type="component" value="Unassembled WGS sequence"/>
</dbReference>
<dbReference type="Gene3D" id="1.10.357.10">
    <property type="entry name" value="Tetracycline Repressor, domain 2"/>
    <property type="match status" value="1"/>
</dbReference>
<proteinExistence type="predicted"/>
<dbReference type="InterPro" id="IPR001647">
    <property type="entry name" value="HTH_TetR"/>
</dbReference>
<feature type="domain" description="HTH tetR-type" evidence="4">
    <location>
        <begin position="24"/>
        <end position="84"/>
    </location>
</feature>
<feature type="region of interest" description="Disordered" evidence="3">
    <location>
        <begin position="1"/>
        <end position="25"/>
    </location>
</feature>
<dbReference type="SUPFAM" id="SSF46689">
    <property type="entry name" value="Homeodomain-like"/>
    <property type="match status" value="1"/>
</dbReference>
<protein>
    <submittedName>
        <fullName evidence="5">TetR/AcrR family transcriptional regulator</fullName>
    </submittedName>
</protein>
<evidence type="ECO:0000313" key="5">
    <source>
        <dbReference type="EMBL" id="GAA0348816.1"/>
    </source>
</evidence>
<dbReference type="PANTHER" id="PTHR30055:SF235">
    <property type="entry name" value="TRANSCRIPTIONAL REGULATORY PROTEIN"/>
    <property type="match status" value="1"/>
</dbReference>
<dbReference type="InterPro" id="IPR041678">
    <property type="entry name" value="TetR_C_16"/>
</dbReference>
<dbReference type="SUPFAM" id="SSF48498">
    <property type="entry name" value="Tetracyclin repressor-like, C-terminal domain"/>
    <property type="match status" value="1"/>
</dbReference>
<organism evidence="5 6">
    <name type="scientific">Streptomyces blastmyceticus</name>
    <dbReference type="NCBI Taxonomy" id="68180"/>
    <lineage>
        <taxon>Bacteria</taxon>
        <taxon>Bacillati</taxon>
        <taxon>Actinomycetota</taxon>
        <taxon>Actinomycetes</taxon>
        <taxon>Kitasatosporales</taxon>
        <taxon>Streptomycetaceae</taxon>
        <taxon>Streptomyces</taxon>
    </lineage>
</organism>
<dbReference type="RefSeq" id="WP_344118024.1">
    <property type="nucleotide sequence ID" value="NZ_BAAABW010000015.1"/>
</dbReference>
<evidence type="ECO:0000256" key="1">
    <source>
        <dbReference type="ARBA" id="ARBA00023125"/>
    </source>
</evidence>
<dbReference type="PROSITE" id="PS50977">
    <property type="entry name" value="HTH_TETR_2"/>
    <property type="match status" value="1"/>
</dbReference>
<dbReference type="PANTHER" id="PTHR30055">
    <property type="entry name" value="HTH-TYPE TRANSCRIPTIONAL REGULATOR RUTR"/>
    <property type="match status" value="1"/>
</dbReference>
<comment type="caution">
    <text evidence="5">The sequence shown here is derived from an EMBL/GenBank/DDBJ whole genome shotgun (WGS) entry which is preliminary data.</text>
</comment>
<dbReference type="InterPro" id="IPR036271">
    <property type="entry name" value="Tet_transcr_reg_TetR-rel_C_sf"/>
</dbReference>
<evidence type="ECO:0000256" key="2">
    <source>
        <dbReference type="PROSITE-ProRule" id="PRU00335"/>
    </source>
</evidence>
<sequence length="200" mass="21324">MKAERPPSAEKTTGAPSGRRRDAGRSRELLLDAATELFAERGFERTTTRDIGERAGVDAALIARYFGGKTQLYIAVMQAGSGDGAPADLLEEDRLRTLLGRTPHRGPGPVVRAALVPHDDPVVQDASREQLYARLVTPLHERFARDGVPQPQLRAEVAVAAFTGILLARSSGALTELAAADPDELLDVVRDLLDAAAAPG</sequence>
<dbReference type="InterPro" id="IPR050109">
    <property type="entry name" value="HTH-type_TetR-like_transc_reg"/>
</dbReference>
<dbReference type="EMBL" id="BAAABW010000015">
    <property type="protein sequence ID" value="GAA0348816.1"/>
    <property type="molecule type" value="Genomic_DNA"/>
</dbReference>